<dbReference type="InterPro" id="IPR006656">
    <property type="entry name" value="Mopterin_OxRdtase"/>
</dbReference>
<organism evidence="5">
    <name type="scientific">Hellea balneolensis</name>
    <dbReference type="NCBI Taxonomy" id="287478"/>
    <lineage>
        <taxon>Bacteria</taxon>
        <taxon>Pseudomonadati</taxon>
        <taxon>Pseudomonadota</taxon>
        <taxon>Alphaproteobacteria</taxon>
        <taxon>Maricaulales</taxon>
        <taxon>Robiginitomaculaceae</taxon>
        <taxon>Hellea</taxon>
    </lineage>
</organism>
<dbReference type="EC" id="1.6.5.11" evidence="5"/>
<dbReference type="GO" id="GO:0016020">
    <property type="term" value="C:membrane"/>
    <property type="evidence" value="ECO:0007669"/>
    <property type="project" value="TreeGrafter"/>
</dbReference>
<comment type="cofactor">
    <cofactor evidence="2">
        <name>[2Fe-2S] cluster</name>
        <dbReference type="ChEBI" id="CHEBI:190135"/>
    </cofactor>
</comment>
<evidence type="ECO:0000313" key="5">
    <source>
        <dbReference type="EMBL" id="HHL42922.1"/>
    </source>
</evidence>
<sequence length="320" mass="34341">VGSNPRKEAPLVNTRIRKAWLHGELEIGVIGAAVDLTYDYDHIGAHASDLEVFLKSNKGFARKLKSAKHPMILIGQGVLNGPKADQILRLCGKIAEKYKMVREDWNGFNVLHTAASRVAGLDMGFLPAQDGLATAGILEGCKSGAIKTVYALGVDEIPASEFGDAFVIYQGSHGDQGAHRADVIFPDAAYTEKDALWVNTEGRVQMGFRAVPPKGEAKDSWAILRALSEHCGRVLPYDSLDALRQKLFSDHPTFAAINHAPGAEGAKAFNPAKLGKAGKVGKTVMATPIDNFYFTNPIARASKVMADCSAIKSPMSEAAE</sequence>
<feature type="domain" description="Molybdopterin oxidoreductase" evidence="3">
    <location>
        <begin position="1"/>
        <end position="229"/>
    </location>
</feature>
<dbReference type="PANTHER" id="PTHR43105:SF13">
    <property type="entry name" value="NADH-UBIQUINONE OXIDOREDUCTASE 75 KDA SUBUNIT, MITOCHONDRIAL"/>
    <property type="match status" value="1"/>
</dbReference>
<feature type="domain" description="NADH-ubiquinone oxidoreductase 75 kDa subunit mitochondrial-like" evidence="4">
    <location>
        <begin position="265"/>
        <end position="308"/>
    </location>
</feature>
<reference evidence="5" key="1">
    <citation type="journal article" date="2020" name="mSystems">
        <title>Genome- and Community-Level Interaction Insights into Carbon Utilization and Element Cycling Functions of Hydrothermarchaeota in Hydrothermal Sediment.</title>
        <authorList>
            <person name="Zhou Z."/>
            <person name="Liu Y."/>
            <person name="Xu W."/>
            <person name="Pan J."/>
            <person name="Luo Z.H."/>
            <person name="Li M."/>
        </authorList>
    </citation>
    <scope>NUCLEOTIDE SEQUENCE [LARGE SCALE GENOMIC DNA]</scope>
    <source>
        <strain evidence="5">HyVt-485</strain>
    </source>
</reference>
<dbReference type="GO" id="GO:0016651">
    <property type="term" value="F:oxidoreductase activity, acting on NAD(P)H"/>
    <property type="evidence" value="ECO:0007669"/>
    <property type="project" value="InterPro"/>
</dbReference>
<evidence type="ECO:0000256" key="2">
    <source>
        <dbReference type="ARBA" id="ARBA00034078"/>
    </source>
</evidence>
<protein>
    <submittedName>
        <fullName evidence="5">NADH-quinone oxidoreductase subunit G</fullName>
        <ecNumber evidence="5">1.6.5.11</ecNumber>
    </submittedName>
</protein>
<evidence type="ECO:0000256" key="1">
    <source>
        <dbReference type="ARBA" id="ARBA00001966"/>
    </source>
</evidence>
<dbReference type="AlphaFoldDB" id="A0A7C5QW59"/>
<dbReference type="Gene3D" id="3.40.50.740">
    <property type="match status" value="1"/>
</dbReference>
<dbReference type="InterPro" id="IPR050123">
    <property type="entry name" value="Prok_molybdopt-oxidoreductase"/>
</dbReference>
<keyword evidence="5" id="KW-0560">Oxidoreductase</keyword>
<evidence type="ECO:0000259" key="3">
    <source>
        <dbReference type="Pfam" id="PF00384"/>
    </source>
</evidence>
<dbReference type="PANTHER" id="PTHR43105">
    <property type="entry name" value="RESPIRATORY NITRATE REDUCTASE"/>
    <property type="match status" value="1"/>
</dbReference>
<dbReference type="Proteomes" id="UP000885830">
    <property type="component" value="Unassembled WGS sequence"/>
</dbReference>
<name>A0A7C5QW59_9PROT</name>
<dbReference type="Pfam" id="PF09326">
    <property type="entry name" value="NADH_dhqG_C"/>
    <property type="match status" value="1"/>
</dbReference>
<dbReference type="EMBL" id="DRMJ01000242">
    <property type="protein sequence ID" value="HHL42922.1"/>
    <property type="molecule type" value="Genomic_DNA"/>
</dbReference>
<dbReference type="Pfam" id="PF00384">
    <property type="entry name" value="Molybdopterin"/>
    <property type="match status" value="1"/>
</dbReference>
<proteinExistence type="predicted"/>
<dbReference type="SUPFAM" id="SSF53706">
    <property type="entry name" value="Formate dehydrogenase/DMSO reductase, domains 1-3"/>
    <property type="match status" value="1"/>
</dbReference>
<accession>A0A7C5QW59</accession>
<dbReference type="InterPro" id="IPR015405">
    <property type="entry name" value="NDUFS1-like_C"/>
</dbReference>
<dbReference type="GO" id="GO:0051536">
    <property type="term" value="F:iron-sulfur cluster binding"/>
    <property type="evidence" value="ECO:0007669"/>
    <property type="project" value="InterPro"/>
</dbReference>
<comment type="cofactor">
    <cofactor evidence="1">
        <name>[4Fe-4S] cluster</name>
        <dbReference type="ChEBI" id="CHEBI:49883"/>
    </cofactor>
</comment>
<feature type="non-terminal residue" evidence="5">
    <location>
        <position position="1"/>
    </location>
</feature>
<evidence type="ECO:0000259" key="4">
    <source>
        <dbReference type="Pfam" id="PF09326"/>
    </source>
</evidence>
<gene>
    <name evidence="5" type="ORF">ENJ42_04830</name>
</gene>
<comment type="caution">
    <text evidence="5">The sequence shown here is derived from an EMBL/GenBank/DDBJ whole genome shotgun (WGS) entry which is preliminary data.</text>
</comment>